<accession>A0AAN8MNC0</accession>
<sequence length="276" mass="30987">MPPANPENVETIPFTGPGEDPAVLVGLRLISVSQLHQYPLILSFRQYRRAPRDVQIHSSVVGRFFNVEVCDLLREHLPKASDIHPLKVIAAAFGSKKVEYSAPYSLQHRDLFRKKQVDEYKLIGLQLEGMNRMGWIWAEDLDRSFEEGQIKASVYIPTEIVPTTHRPSRMRQLSFEDLKKTVVLKRASNMRGGTLLIESVLGDRARDEKPDLSPSQVAELERMVEDVKAGRMALPSPAIGARLNTEEGHGSDELSDLSELSDHDSIFDTMDLDTGS</sequence>
<name>A0AAN8MNC0_9PEZI</name>
<organism evidence="2 3">
    <name type="scientific">Orbilia javanica</name>
    <dbReference type="NCBI Taxonomy" id="47235"/>
    <lineage>
        <taxon>Eukaryota</taxon>
        <taxon>Fungi</taxon>
        <taxon>Dikarya</taxon>
        <taxon>Ascomycota</taxon>
        <taxon>Pezizomycotina</taxon>
        <taxon>Orbiliomycetes</taxon>
        <taxon>Orbiliales</taxon>
        <taxon>Orbiliaceae</taxon>
        <taxon>Orbilia</taxon>
    </lineage>
</organism>
<proteinExistence type="predicted"/>
<evidence type="ECO:0000313" key="3">
    <source>
        <dbReference type="Proteomes" id="UP001313282"/>
    </source>
</evidence>
<feature type="region of interest" description="Disordered" evidence="1">
    <location>
        <begin position="237"/>
        <end position="276"/>
    </location>
</feature>
<gene>
    <name evidence="2" type="ORF">TWF718_009314</name>
</gene>
<keyword evidence="3" id="KW-1185">Reference proteome</keyword>
<reference evidence="2 3" key="1">
    <citation type="submission" date="2019-10" db="EMBL/GenBank/DDBJ databases">
        <authorList>
            <person name="Palmer J.M."/>
        </authorList>
    </citation>
    <scope>NUCLEOTIDE SEQUENCE [LARGE SCALE GENOMIC DNA]</scope>
    <source>
        <strain evidence="2 3">TWF718</strain>
    </source>
</reference>
<evidence type="ECO:0000256" key="1">
    <source>
        <dbReference type="SAM" id="MobiDB-lite"/>
    </source>
</evidence>
<dbReference type="AlphaFoldDB" id="A0AAN8MNC0"/>
<comment type="caution">
    <text evidence="2">The sequence shown here is derived from an EMBL/GenBank/DDBJ whole genome shotgun (WGS) entry which is preliminary data.</text>
</comment>
<protein>
    <submittedName>
        <fullName evidence="2">Uncharacterized protein</fullName>
    </submittedName>
</protein>
<evidence type="ECO:0000313" key="2">
    <source>
        <dbReference type="EMBL" id="KAK6339925.1"/>
    </source>
</evidence>
<dbReference type="EMBL" id="JAVHNR010000006">
    <property type="protein sequence ID" value="KAK6339925.1"/>
    <property type="molecule type" value="Genomic_DNA"/>
</dbReference>
<dbReference type="Proteomes" id="UP001313282">
    <property type="component" value="Unassembled WGS sequence"/>
</dbReference>